<dbReference type="InterPro" id="IPR036950">
    <property type="entry name" value="PBP_transglycosylase"/>
</dbReference>
<dbReference type="SUPFAM" id="SSF53955">
    <property type="entry name" value="Lysozyme-like"/>
    <property type="match status" value="1"/>
</dbReference>
<dbReference type="EMBL" id="JANEWF010000037">
    <property type="protein sequence ID" value="MDA8485967.1"/>
    <property type="molecule type" value="Genomic_DNA"/>
</dbReference>
<keyword evidence="2" id="KW-0808">Transferase</keyword>
<dbReference type="InterPro" id="IPR050396">
    <property type="entry name" value="Glycosyltr_51/Transpeptidase"/>
</dbReference>
<name>A0ABT4YAS0_METRE</name>
<dbReference type="Pfam" id="PF00912">
    <property type="entry name" value="Transgly"/>
    <property type="match status" value="1"/>
</dbReference>
<evidence type="ECO:0000259" key="3">
    <source>
        <dbReference type="Pfam" id="PF00912"/>
    </source>
</evidence>
<comment type="pathway">
    <text evidence="1">Cell wall biogenesis; peptidoglycan biosynthesis.</text>
</comment>
<evidence type="ECO:0000256" key="2">
    <source>
        <dbReference type="ARBA" id="ARBA00022679"/>
    </source>
</evidence>
<dbReference type="InterPro" id="IPR023346">
    <property type="entry name" value="Lysozyme-like_dom_sf"/>
</dbReference>
<reference evidence="4 5" key="1">
    <citation type="submission" date="2022-07" db="EMBL/GenBank/DDBJ databases">
        <title>Genome Analysis of Selected Gammaproteobacteria from Nigerian Food snails.</title>
        <authorList>
            <person name="Okafor A.C."/>
        </authorList>
    </citation>
    <scope>NUCLEOTIDE SEQUENCE [LARGE SCALE GENOMIC DNA]</scope>
    <source>
        <strain evidence="4 5">Awg 2</strain>
    </source>
</reference>
<dbReference type="Proteomes" id="UP001211689">
    <property type="component" value="Unassembled WGS sequence"/>
</dbReference>
<feature type="domain" description="Glycosyl transferase family 51" evidence="3">
    <location>
        <begin position="51"/>
        <end position="156"/>
    </location>
</feature>
<dbReference type="PANTHER" id="PTHR32282:SF33">
    <property type="entry name" value="PEPTIDOGLYCAN GLYCOSYLTRANSFERASE"/>
    <property type="match status" value="1"/>
</dbReference>
<evidence type="ECO:0000313" key="5">
    <source>
        <dbReference type="Proteomes" id="UP001211689"/>
    </source>
</evidence>
<evidence type="ECO:0000256" key="1">
    <source>
        <dbReference type="ARBA" id="ARBA00004752"/>
    </source>
</evidence>
<accession>A0ABT4YAS0</accession>
<comment type="caution">
    <text evidence="4">The sequence shown here is derived from an EMBL/GenBank/DDBJ whole genome shotgun (WGS) entry which is preliminary data.</text>
</comment>
<organism evidence="4 5">
    <name type="scientific">Metapseudomonas resinovorans</name>
    <name type="common">Pseudomonas resinovorans</name>
    <dbReference type="NCBI Taxonomy" id="53412"/>
    <lineage>
        <taxon>Bacteria</taxon>
        <taxon>Pseudomonadati</taxon>
        <taxon>Pseudomonadota</taxon>
        <taxon>Gammaproteobacteria</taxon>
        <taxon>Pseudomonadales</taxon>
        <taxon>Pseudomonadaceae</taxon>
        <taxon>Metapseudomonas</taxon>
    </lineage>
</organism>
<dbReference type="Gene3D" id="1.10.3810.10">
    <property type="entry name" value="Biosynthetic peptidoglycan transglycosylase-like"/>
    <property type="match status" value="1"/>
</dbReference>
<keyword evidence="5" id="KW-1185">Reference proteome</keyword>
<dbReference type="PANTHER" id="PTHR32282">
    <property type="entry name" value="BINDING PROTEIN TRANSPEPTIDASE, PUTATIVE-RELATED"/>
    <property type="match status" value="1"/>
</dbReference>
<sequence length="216" mass="24895">MEKKFFQRASLRLLTLPVYFGVFLVRLLRYEPVLSDFEKCTAFIRSVDKECELISDSLLRSLFAAEDHRNSLHFGVDPIAIVRALIIRVLKRKKQGASTIEQQFVRTVTARYERTPRRKVREQVLATMLAQEFSKKDIAVSYLACAFYGSGLIGFDGIKKIRGDEEGGVDEVIVAYLRYPKPSLPSVRHFSKHRERVDHIRKILSGEVRLMWGDCV</sequence>
<dbReference type="RefSeq" id="WP_271472078.1">
    <property type="nucleotide sequence ID" value="NZ_JANEWF010000037.1"/>
</dbReference>
<proteinExistence type="predicted"/>
<evidence type="ECO:0000313" key="4">
    <source>
        <dbReference type="EMBL" id="MDA8485967.1"/>
    </source>
</evidence>
<gene>
    <name evidence="4" type="ORF">NNO07_23125</name>
</gene>
<dbReference type="InterPro" id="IPR001264">
    <property type="entry name" value="Glyco_trans_51"/>
</dbReference>
<protein>
    <submittedName>
        <fullName evidence="4">Transglycosylase domain-containing protein</fullName>
    </submittedName>
</protein>